<accession>A0A6G2B6R7</accession>
<name>A0A6G2B6R7_9ACTN</name>
<dbReference type="Pfam" id="PF19816">
    <property type="entry name" value="DUF6299"/>
    <property type="match status" value="1"/>
</dbReference>
<dbReference type="OrthoDB" id="3873198at2"/>
<keyword evidence="3" id="KW-1185">Reference proteome</keyword>
<sequence>MSANPAGTLHHPGQVDQACRCEDLASRLVKVRSSAHAEATVMELRTTSGLPLPALYAERGQETNESRR</sequence>
<evidence type="ECO:0000259" key="1">
    <source>
        <dbReference type="Pfam" id="PF19816"/>
    </source>
</evidence>
<dbReference type="InterPro" id="IPR046266">
    <property type="entry name" value="DUF6299"/>
</dbReference>
<gene>
    <name evidence="2" type="ORF">F0L17_00295</name>
</gene>
<dbReference type="RefSeq" id="WP_155069217.1">
    <property type="nucleotide sequence ID" value="NZ_WIXO01000001.1"/>
</dbReference>
<dbReference type="Proteomes" id="UP000473014">
    <property type="component" value="Unassembled WGS sequence"/>
</dbReference>
<feature type="domain" description="DUF6299" evidence="1">
    <location>
        <begin position="32"/>
        <end position="63"/>
    </location>
</feature>
<proteinExistence type="predicted"/>
<comment type="caution">
    <text evidence="2">The sequence shown here is derived from an EMBL/GenBank/DDBJ whole genome shotgun (WGS) entry which is preliminary data.</text>
</comment>
<dbReference type="AlphaFoldDB" id="A0A6G2B6R7"/>
<reference evidence="2 3" key="1">
    <citation type="submission" date="2019-11" db="EMBL/GenBank/DDBJ databases">
        <authorList>
            <person name="Yuan L."/>
        </authorList>
    </citation>
    <scope>NUCLEOTIDE SEQUENCE [LARGE SCALE GENOMIC DNA]</scope>
    <source>
        <strain evidence="2 3">TRM43335</strain>
    </source>
</reference>
<organism evidence="2 3">
    <name type="scientific">Streptomyces taklimakanensis</name>
    <dbReference type="NCBI Taxonomy" id="2569853"/>
    <lineage>
        <taxon>Bacteria</taxon>
        <taxon>Bacillati</taxon>
        <taxon>Actinomycetota</taxon>
        <taxon>Actinomycetes</taxon>
        <taxon>Kitasatosporales</taxon>
        <taxon>Streptomycetaceae</taxon>
        <taxon>Streptomyces</taxon>
    </lineage>
</organism>
<evidence type="ECO:0000313" key="3">
    <source>
        <dbReference type="Proteomes" id="UP000473014"/>
    </source>
</evidence>
<evidence type="ECO:0000313" key="2">
    <source>
        <dbReference type="EMBL" id="MTE17602.1"/>
    </source>
</evidence>
<dbReference type="EMBL" id="WIXO01000001">
    <property type="protein sequence ID" value="MTE17602.1"/>
    <property type="molecule type" value="Genomic_DNA"/>
</dbReference>
<protein>
    <recommendedName>
        <fullName evidence="1">DUF6299 domain-containing protein</fullName>
    </recommendedName>
</protein>